<evidence type="ECO:0000256" key="2">
    <source>
        <dbReference type="SAM" id="MobiDB-lite"/>
    </source>
</evidence>
<feature type="region of interest" description="Disordered" evidence="2">
    <location>
        <begin position="580"/>
        <end position="639"/>
    </location>
</feature>
<accession>A0ABR0DZ91</accession>
<dbReference type="Proteomes" id="UP001305779">
    <property type="component" value="Unassembled WGS sequence"/>
</dbReference>
<sequence>MKAIPPLLTQTERENENLKLELEKTKAKLAAANLKIVKLEAEKARRPSIQGALNRRDSAYSTVSSSTSGLLSISPSYARPTAASLGKTNLATDTSPSDTVPSDTTPSEQDHTNKATIHGVDYYYVDGCISEQDKSSQTIGYLKHTTSSSYKTSSPYRALQDGIAYTTQRSARSDLDSHQTGNSSWDPLRDTLSMGDDEASCALTYNPGFNGIDPNQIQALNDRTRLWDLKFYDTPAGQVHLRFTNQLQFLKKAHVHAQDALWHGLRQKDPEAQKFYYRHGPRSVKFGREEIDKSIGTTTGKLSSSVHSDIYSLVELRNAIAHPRTARLQRLDHLMQHAQSLACSIGDEKIAVKVRQLRDEMQRQATRVHKAIVAYEPYCHLPNPRVEPLHHQELFGEVSDELSRSYGNHEKVIARFGPEVVRVVKQWETKHIKPGDDDPEYTANMAKRQDAWGEAVAKWQAGTGPMPASTSTYQARDDGCKAIYLVVTPEQDGEDQAEAAFSQTAKRPISSATDSSAPKQRNWGGSGPKRKGVKPGTNFTTSAETSPGPLKDRLIESLKLELETSKAEIERLLADNKAYTLGKRPSRRRDSGHGTASSSPTSSVTSIPSYARPTKASLSKSIARVVGPPVSEPQVEEEEDHVKVYGDLVYVDGKLEDPQKEQQFPGYMRMTLTASNKLSWTQHTDFLRRNKVVADDSVSIPSPAWASATWGDSVFTPATSQVIHIDASQVAIQSLAQKSGLHDKSFFPSTAGRIHIRFSTQLKLLKRAHRITQNALWHALRDRWLVGQKSIGLSIGHHLSDEVQNAVYNVVDLRNAIVHLEIHSSCDLDRLMRLAQSLVCRLGDEDRAMEIRGLRDKLRQKSTACYEAIIAYAGLSHLPEAQSEPVHHQSLYAEIKWELMRKKESDVVTWYGSEVVEAAKEWIAKEMRIGEDDPDDCEEVEQRVAGAGSKMADGAELRTEALDAAKQEEVGTDRGVLW</sequence>
<evidence type="ECO:0000313" key="3">
    <source>
        <dbReference type="EMBL" id="KAK4494487.1"/>
    </source>
</evidence>
<feature type="compositionally biased region" description="Low complexity" evidence="2">
    <location>
        <begin position="92"/>
        <end position="107"/>
    </location>
</feature>
<name>A0ABR0DZ91_ZASCE</name>
<dbReference type="EMBL" id="JAXOVC010000014">
    <property type="protein sequence ID" value="KAK4494487.1"/>
    <property type="molecule type" value="Genomic_DNA"/>
</dbReference>
<feature type="region of interest" description="Disordered" evidence="2">
    <location>
        <begin position="85"/>
        <end position="114"/>
    </location>
</feature>
<feature type="compositionally biased region" description="Polar residues" evidence="2">
    <location>
        <begin position="501"/>
        <end position="519"/>
    </location>
</feature>
<proteinExistence type="predicted"/>
<evidence type="ECO:0000256" key="1">
    <source>
        <dbReference type="SAM" id="Coils"/>
    </source>
</evidence>
<protein>
    <submittedName>
        <fullName evidence="3">Uncharacterized protein</fullName>
    </submittedName>
</protein>
<feature type="region of interest" description="Disordered" evidence="2">
    <location>
        <begin position="494"/>
        <end position="550"/>
    </location>
</feature>
<keyword evidence="4" id="KW-1185">Reference proteome</keyword>
<gene>
    <name evidence="3" type="ORF">PRZ48_014785</name>
</gene>
<feature type="compositionally biased region" description="Low complexity" evidence="2">
    <location>
        <begin position="597"/>
        <end position="609"/>
    </location>
</feature>
<evidence type="ECO:0000313" key="4">
    <source>
        <dbReference type="Proteomes" id="UP001305779"/>
    </source>
</evidence>
<organism evidence="3 4">
    <name type="scientific">Zasmidium cellare</name>
    <name type="common">Wine cellar mold</name>
    <name type="synonym">Racodium cellare</name>
    <dbReference type="NCBI Taxonomy" id="395010"/>
    <lineage>
        <taxon>Eukaryota</taxon>
        <taxon>Fungi</taxon>
        <taxon>Dikarya</taxon>
        <taxon>Ascomycota</taxon>
        <taxon>Pezizomycotina</taxon>
        <taxon>Dothideomycetes</taxon>
        <taxon>Dothideomycetidae</taxon>
        <taxon>Mycosphaerellales</taxon>
        <taxon>Mycosphaerellaceae</taxon>
        <taxon>Zasmidium</taxon>
    </lineage>
</organism>
<keyword evidence="1" id="KW-0175">Coiled coil</keyword>
<reference evidence="3 4" key="1">
    <citation type="journal article" date="2023" name="G3 (Bethesda)">
        <title>A chromosome-level genome assembly of Zasmidium syzygii isolated from banana leaves.</title>
        <authorList>
            <person name="van Westerhoven A.C."/>
            <person name="Mehrabi R."/>
            <person name="Talebi R."/>
            <person name="Steentjes M.B.F."/>
            <person name="Corcolon B."/>
            <person name="Chong P.A."/>
            <person name="Kema G.H.J."/>
            <person name="Seidl M.F."/>
        </authorList>
    </citation>
    <scope>NUCLEOTIDE SEQUENCE [LARGE SCALE GENOMIC DNA]</scope>
    <source>
        <strain evidence="3 4">P124</strain>
    </source>
</reference>
<comment type="caution">
    <text evidence="3">The sequence shown here is derived from an EMBL/GenBank/DDBJ whole genome shotgun (WGS) entry which is preliminary data.</text>
</comment>
<feature type="coiled-coil region" evidence="1">
    <location>
        <begin position="8"/>
        <end position="42"/>
    </location>
</feature>